<reference evidence="6" key="2">
    <citation type="submission" date="2023-01" db="EMBL/GenBank/DDBJ databases">
        <authorList>
            <person name="Sun Q."/>
            <person name="Evtushenko L."/>
        </authorList>
    </citation>
    <scope>NUCLEOTIDE SEQUENCE</scope>
    <source>
        <strain evidence="6">VKM B-2347</strain>
    </source>
</reference>
<dbReference type="PANTHER" id="PTHR10961">
    <property type="entry name" value="PEROXISOMAL SARCOSINE OXIDASE"/>
    <property type="match status" value="1"/>
</dbReference>
<dbReference type="GO" id="GO:0050660">
    <property type="term" value="F:flavin adenine dinucleotide binding"/>
    <property type="evidence" value="ECO:0007669"/>
    <property type="project" value="InterPro"/>
</dbReference>
<gene>
    <name evidence="6" type="ORF">GCM10008179_07020</name>
</gene>
<dbReference type="Pfam" id="PF01266">
    <property type="entry name" value="DAO"/>
    <property type="match status" value="1"/>
</dbReference>
<name>A0A9W6J0I6_9HYPH</name>
<dbReference type="NCBIfam" id="NF008425">
    <property type="entry name" value="PRK11259.1"/>
    <property type="match status" value="1"/>
</dbReference>
<evidence type="ECO:0000256" key="4">
    <source>
        <dbReference type="ARBA" id="ARBA00023002"/>
    </source>
</evidence>
<dbReference type="Proteomes" id="UP001143372">
    <property type="component" value="Unassembled WGS sequence"/>
</dbReference>
<protein>
    <submittedName>
        <fullName evidence="6">Sarcosine oxidase</fullName>
    </submittedName>
</protein>
<dbReference type="EMBL" id="BSFI01000004">
    <property type="protein sequence ID" value="GLK67064.1"/>
    <property type="molecule type" value="Genomic_DNA"/>
</dbReference>
<evidence type="ECO:0000313" key="6">
    <source>
        <dbReference type="EMBL" id="GLK67064.1"/>
    </source>
</evidence>
<dbReference type="GO" id="GO:0008115">
    <property type="term" value="F:sarcosine oxidase activity"/>
    <property type="evidence" value="ECO:0007669"/>
    <property type="project" value="TreeGrafter"/>
</dbReference>
<evidence type="ECO:0000256" key="2">
    <source>
        <dbReference type="ARBA" id="ARBA00022630"/>
    </source>
</evidence>
<dbReference type="Gene3D" id="3.30.9.10">
    <property type="entry name" value="D-Amino Acid Oxidase, subunit A, domain 2"/>
    <property type="match status" value="1"/>
</dbReference>
<dbReference type="InterPro" id="IPR045170">
    <property type="entry name" value="MTOX"/>
</dbReference>
<keyword evidence="7" id="KW-1185">Reference proteome</keyword>
<dbReference type="PANTHER" id="PTHR10961:SF7">
    <property type="entry name" value="FAD DEPENDENT OXIDOREDUCTASE DOMAIN-CONTAINING PROTEIN"/>
    <property type="match status" value="1"/>
</dbReference>
<comment type="cofactor">
    <cofactor evidence="1">
        <name>FAD</name>
        <dbReference type="ChEBI" id="CHEBI:57692"/>
    </cofactor>
</comment>
<dbReference type="SUPFAM" id="SSF54373">
    <property type="entry name" value="FAD-linked reductases, C-terminal domain"/>
    <property type="match status" value="1"/>
</dbReference>
<feature type="domain" description="FAD dependent oxidoreductase" evidence="5">
    <location>
        <begin position="8"/>
        <end position="368"/>
    </location>
</feature>
<sequence length="388" mass="41395">MSNAIHADVAVVGLGAMGAAALYQLARRGVRAVGIDRFAPPHQLGSSHGETRITRQAVGEGAAYVPFVTKSHEIWRELEAETGETLLVESGALIMDPGGAPSSHHGKPDFVARTAQAATDYGIEHETFGADEARRRFPQFAVAEDVQAYYEPRAGYVIPERCIAAQLTLARALGADVRLGEMATSVAQAGDGVEIGLDGGVIRADRVIVTAGAWIGPLLGPPFNRLLQVKRQTLHWFETEEDASFGERPPVFIWMHGAGDSDYLYGFPPSGGRIKVASEQYAISTTAGSVDRIVRPQESVEMFAAHVRGRIRGVTSKVAKAAACVYTVTPDFGFIIDEHPSQDRITVVSACSGHGFKHSAGVGFAVAEQAVTGRSVIDLSPFSIGRFV</sequence>
<dbReference type="InterPro" id="IPR006076">
    <property type="entry name" value="FAD-dep_OxRdtase"/>
</dbReference>
<keyword evidence="2" id="KW-0285">Flavoprotein</keyword>
<accession>A0A9W6J0I6</accession>
<comment type="caution">
    <text evidence="6">The sequence shown here is derived from an EMBL/GenBank/DDBJ whole genome shotgun (WGS) entry which is preliminary data.</text>
</comment>
<dbReference type="Gene3D" id="3.50.50.60">
    <property type="entry name" value="FAD/NAD(P)-binding domain"/>
    <property type="match status" value="1"/>
</dbReference>
<dbReference type="AlphaFoldDB" id="A0A9W6J0I6"/>
<proteinExistence type="predicted"/>
<evidence type="ECO:0000313" key="7">
    <source>
        <dbReference type="Proteomes" id="UP001143372"/>
    </source>
</evidence>
<keyword evidence="4" id="KW-0560">Oxidoreductase</keyword>
<evidence type="ECO:0000259" key="5">
    <source>
        <dbReference type="Pfam" id="PF01266"/>
    </source>
</evidence>
<dbReference type="RefSeq" id="WP_271167325.1">
    <property type="nucleotide sequence ID" value="NZ_BSFI01000004.1"/>
</dbReference>
<dbReference type="SUPFAM" id="SSF51905">
    <property type="entry name" value="FAD/NAD(P)-binding domain"/>
    <property type="match status" value="1"/>
</dbReference>
<keyword evidence="3" id="KW-0274">FAD</keyword>
<dbReference type="InterPro" id="IPR036188">
    <property type="entry name" value="FAD/NAD-bd_sf"/>
</dbReference>
<evidence type="ECO:0000256" key="1">
    <source>
        <dbReference type="ARBA" id="ARBA00001974"/>
    </source>
</evidence>
<reference evidence="6" key="1">
    <citation type="journal article" date="2014" name="Int. J. Syst. Evol. Microbiol.">
        <title>Complete genome sequence of Corynebacterium casei LMG S-19264T (=DSM 44701T), isolated from a smear-ripened cheese.</title>
        <authorList>
            <consortium name="US DOE Joint Genome Institute (JGI-PGF)"/>
            <person name="Walter F."/>
            <person name="Albersmeier A."/>
            <person name="Kalinowski J."/>
            <person name="Ruckert C."/>
        </authorList>
    </citation>
    <scope>NUCLEOTIDE SEQUENCE</scope>
    <source>
        <strain evidence="6">VKM B-2347</strain>
    </source>
</reference>
<evidence type="ECO:0000256" key="3">
    <source>
        <dbReference type="ARBA" id="ARBA00022827"/>
    </source>
</evidence>
<organism evidence="6 7">
    <name type="scientific">Hansschlegelia plantiphila</name>
    <dbReference type="NCBI Taxonomy" id="374655"/>
    <lineage>
        <taxon>Bacteria</taxon>
        <taxon>Pseudomonadati</taxon>
        <taxon>Pseudomonadota</taxon>
        <taxon>Alphaproteobacteria</taxon>
        <taxon>Hyphomicrobiales</taxon>
        <taxon>Methylopilaceae</taxon>
        <taxon>Hansschlegelia</taxon>
    </lineage>
</organism>